<dbReference type="PROSITE" id="PS00466">
    <property type="entry name" value="ZF_TFIIS_1"/>
    <property type="match status" value="1"/>
</dbReference>
<dbReference type="PANTHER" id="PTHR11239">
    <property type="entry name" value="DNA-DIRECTED RNA POLYMERASE"/>
    <property type="match status" value="1"/>
</dbReference>
<accession>A0A139B144</accession>
<dbReference type="CDD" id="cd10507">
    <property type="entry name" value="Zn-ribbon_RPA12"/>
    <property type="match status" value="1"/>
</dbReference>
<dbReference type="GO" id="GO:0006362">
    <property type="term" value="P:transcription elongation by RNA polymerase I"/>
    <property type="evidence" value="ECO:0007669"/>
    <property type="project" value="EnsemblFungi"/>
</dbReference>
<evidence type="ECO:0000256" key="7">
    <source>
        <dbReference type="ARBA" id="ARBA00023242"/>
    </source>
</evidence>
<dbReference type="GO" id="GO:0003676">
    <property type="term" value="F:nucleic acid binding"/>
    <property type="evidence" value="ECO:0007669"/>
    <property type="project" value="InterPro"/>
</dbReference>
<dbReference type="InterPro" id="IPR019761">
    <property type="entry name" value="DNA-dir_RNA_pol-M_15_CS"/>
</dbReference>
<feature type="binding site" evidence="9">
    <location>
        <position position="129"/>
    </location>
    <ligand>
        <name>Zn(2+)</name>
        <dbReference type="ChEBI" id="CHEBI:29105"/>
        <label>2</label>
    </ligand>
</feature>
<feature type="binding site" evidence="9">
    <location>
        <position position="27"/>
    </location>
    <ligand>
        <name>Zn(2+)</name>
        <dbReference type="ChEBI" id="CHEBI:29105"/>
        <label>1</label>
    </ligand>
</feature>
<comment type="subcellular location">
    <subcellularLocation>
        <location evidence="1">Nucleus</location>
        <location evidence="1">Nucleolus</location>
    </subcellularLocation>
</comment>
<dbReference type="InterPro" id="IPR001222">
    <property type="entry name" value="Znf_TFIIS"/>
</dbReference>
<evidence type="ECO:0000256" key="6">
    <source>
        <dbReference type="ARBA" id="ARBA00023163"/>
    </source>
</evidence>
<dbReference type="SMART" id="SM00440">
    <property type="entry name" value="ZnF_C2C2"/>
    <property type="match status" value="1"/>
</dbReference>
<dbReference type="SUPFAM" id="SSF57783">
    <property type="entry name" value="Zinc beta-ribbon"/>
    <property type="match status" value="1"/>
</dbReference>
<dbReference type="PROSITE" id="PS01030">
    <property type="entry name" value="RNA_POL_M_15KD"/>
    <property type="match status" value="1"/>
</dbReference>
<keyword evidence="2 8" id="KW-0240">DNA-directed RNA polymerase</keyword>
<feature type="zinc finger region" description="C4-type" evidence="10">
    <location>
        <begin position="27"/>
        <end position="48"/>
    </location>
</feature>
<comment type="function">
    <text evidence="8">DNA-dependent RNA polymerase catalyzes the transcription of DNA into RNA using the four ribonucleoside triphosphates as substrates.</text>
</comment>
<feature type="binding site" evidence="9">
    <location>
        <position position="101"/>
    </location>
    <ligand>
        <name>Zn(2+)</name>
        <dbReference type="ChEBI" id="CHEBI:29105"/>
        <label>2</label>
    </ligand>
</feature>
<keyword evidence="7 8" id="KW-0539">Nucleus</keyword>
<evidence type="ECO:0000256" key="10">
    <source>
        <dbReference type="PIRSR" id="PIRSR005586-2"/>
    </source>
</evidence>
<dbReference type="GO" id="GO:0003899">
    <property type="term" value="F:DNA-directed RNA polymerase activity"/>
    <property type="evidence" value="ECO:0007669"/>
    <property type="project" value="EnsemblFungi"/>
</dbReference>
<evidence type="ECO:0000256" key="9">
    <source>
        <dbReference type="PIRSR" id="PIRSR005586-1"/>
    </source>
</evidence>
<keyword evidence="4 10" id="KW-0863">Zinc-finger</keyword>
<evidence type="ECO:0000259" key="11">
    <source>
        <dbReference type="PROSITE" id="PS51133"/>
    </source>
</evidence>
<dbReference type="PROSITE" id="PS51133">
    <property type="entry name" value="ZF_TFIIS_2"/>
    <property type="match status" value="1"/>
</dbReference>
<dbReference type="InterPro" id="IPR034004">
    <property type="entry name" value="Zn_ribbon_RPA12_C"/>
</dbReference>
<dbReference type="EMBL" id="KQ965731">
    <property type="protein sequence ID" value="KXS22523.1"/>
    <property type="molecule type" value="Genomic_DNA"/>
</dbReference>
<dbReference type="GO" id="GO:0006361">
    <property type="term" value="P:transcription initiation at RNA polymerase I promoter"/>
    <property type="evidence" value="ECO:0007669"/>
    <property type="project" value="EnsemblFungi"/>
</dbReference>
<dbReference type="PANTHER" id="PTHR11239:SF14">
    <property type="entry name" value="DNA-DIRECTED RNA POLYMERASE I SUBUNIT RPA12"/>
    <property type="match status" value="1"/>
</dbReference>
<feature type="binding site" evidence="9">
    <location>
        <position position="45"/>
    </location>
    <ligand>
        <name>Zn(2+)</name>
        <dbReference type="ChEBI" id="CHEBI:29105"/>
        <label>1</label>
    </ligand>
</feature>
<keyword evidence="6 8" id="KW-0804">Transcription</keyword>
<reference evidence="12 13" key="1">
    <citation type="journal article" date="2015" name="Genome Biol. Evol.">
        <title>Phylogenomic analyses indicate that early fungi evolved digesting cell walls of algal ancestors of land plants.</title>
        <authorList>
            <person name="Chang Y."/>
            <person name="Wang S."/>
            <person name="Sekimoto S."/>
            <person name="Aerts A.L."/>
            <person name="Choi C."/>
            <person name="Clum A."/>
            <person name="LaButti K.M."/>
            <person name="Lindquist E.A."/>
            <person name="Yee Ngan C."/>
            <person name="Ohm R.A."/>
            <person name="Salamov A.A."/>
            <person name="Grigoriev I.V."/>
            <person name="Spatafora J.W."/>
            <person name="Berbee M.L."/>
        </authorList>
    </citation>
    <scope>NUCLEOTIDE SEQUENCE [LARGE SCALE GENOMIC DNA]</scope>
    <source>
        <strain evidence="12 13">JEL478</strain>
    </source>
</reference>
<evidence type="ECO:0000256" key="4">
    <source>
        <dbReference type="ARBA" id="ARBA00022771"/>
    </source>
</evidence>
<sequence length="137" mass="14736">MSRAISSKPRIAAAKQPTLASHSLVFCNDCGSMLETPSVEDSVTCDLCGASVSAAHFEEVQVVTKSRPDAFPHYRPFTSGAASGKGPAAEQAKVNERCPKCDNAELSFRTMQLRSADEGQTIFYTCTKCGYKFSLNS</sequence>
<evidence type="ECO:0000256" key="2">
    <source>
        <dbReference type="ARBA" id="ARBA00022478"/>
    </source>
</evidence>
<dbReference type="STRING" id="1344416.A0A139B144"/>
<dbReference type="GO" id="GO:0008270">
    <property type="term" value="F:zinc ion binding"/>
    <property type="evidence" value="ECO:0007669"/>
    <property type="project" value="UniProtKB-KW"/>
</dbReference>
<dbReference type="GO" id="GO:0006363">
    <property type="term" value="P:termination of RNA polymerase I transcription"/>
    <property type="evidence" value="ECO:0007669"/>
    <property type="project" value="EnsemblFungi"/>
</dbReference>
<keyword evidence="13" id="KW-1185">Reference proteome</keyword>
<dbReference type="Pfam" id="PF01096">
    <property type="entry name" value="Zn_ribbon_TFIIS"/>
    <property type="match status" value="1"/>
</dbReference>
<evidence type="ECO:0000256" key="3">
    <source>
        <dbReference type="ARBA" id="ARBA00022723"/>
    </source>
</evidence>
<dbReference type="GO" id="GO:0061629">
    <property type="term" value="F:RNA polymerase II-specific DNA-binding transcription factor binding"/>
    <property type="evidence" value="ECO:0007669"/>
    <property type="project" value="EnsemblFungi"/>
</dbReference>
<proteinExistence type="inferred from homology"/>
<feature type="binding site" evidence="9">
    <location>
        <position position="48"/>
    </location>
    <ligand>
        <name>Zn(2+)</name>
        <dbReference type="ChEBI" id="CHEBI:29105"/>
        <label>1</label>
    </ligand>
</feature>
<evidence type="ECO:0000256" key="8">
    <source>
        <dbReference type="PIRNR" id="PIRNR005586"/>
    </source>
</evidence>
<feature type="binding site" evidence="9">
    <location>
        <position position="126"/>
    </location>
    <ligand>
        <name>Zn(2+)</name>
        <dbReference type="ChEBI" id="CHEBI:29105"/>
        <label>2</label>
    </ligand>
</feature>
<dbReference type="InterPro" id="IPR012164">
    <property type="entry name" value="Rpa12/Rpb9/Rpc10/TFS"/>
</dbReference>
<dbReference type="OMA" id="EMQYHTL"/>
<comment type="similarity">
    <text evidence="8">Belongs to the archaeal rpoM/eukaryotic RPA12/RPB9/RPC11 RNA polymerase family.</text>
</comment>
<dbReference type="Proteomes" id="UP000070544">
    <property type="component" value="Unassembled WGS sequence"/>
</dbReference>
<organism evidence="12 13">
    <name type="scientific">Gonapodya prolifera (strain JEL478)</name>
    <name type="common">Monoblepharis prolifera</name>
    <dbReference type="NCBI Taxonomy" id="1344416"/>
    <lineage>
        <taxon>Eukaryota</taxon>
        <taxon>Fungi</taxon>
        <taxon>Fungi incertae sedis</taxon>
        <taxon>Chytridiomycota</taxon>
        <taxon>Chytridiomycota incertae sedis</taxon>
        <taxon>Monoblepharidomycetes</taxon>
        <taxon>Monoblepharidales</taxon>
        <taxon>Gonapodyaceae</taxon>
        <taxon>Gonapodya</taxon>
    </lineage>
</organism>
<keyword evidence="3 9" id="KW-0479">Metal-binding</keyword>
<dbReference type="AlphaFoldDB" id="A0A139B144"/>
<name>A0A139B144_GONPJ</name>
<evidence type="ECO:0000256" key="5">
    <source>
        <dbReference type="ARBA" id="ARBA00022833"/>
    </source>
</evidence>
<evidence type="ECO:0000256" key="1">
    <source>
        <dbReference type="ARBA" id="ARBA00004604"/>
    </source>
</evidence>
<evidence type="ECO:0000313" key="12">
    <source>
        <dbReference type="EMBL" id="KXS22523.1"/>
    </source>
</evidence>
<dbReference type="GO" id="GO:0000122">
    <property type="term" value="P:negative regulation of transcription by RNA polymerase II"/>
    <property type="evidence" value="ECO:0007669"/>
    <property type="project" value="EnsemblFungi"/>
</dbReference>
<evidence type="ECO:0000313" key="13">
    <source>
        <dbReference type="Proteomes" id="UP000070544"/>
    </source>
</evidence>
<keyword evidence="5 9" id="KW-0862">Zinc</keyword>
<feature type="binding site" evidence="9">
    <location>
        <position position="98"/>
    </location>
    <ligand>
        <name>Zn(2+)</name>
        <dbReference type="ChEBI" id="CHEBI:29105"/>
        <label>2</label>
    </ligand>
</feature>
<gene>
    <name evidence="12" type="ORF">M427DRAFT_150781</name>
</gene>
<dbReference type="OrthoDB" id="10056816at2759"/>
<dbReference type="GO" id="GO:0005736">
    <property type="term" value="C:RNA polymerase I complex"/>
    <property type="evidence" value="ECO:0007669"/>
    <property type="project" value="EnsemblFungi"/>
</dbReference>
<feature type="binding site" evidence="9">
    <location>
        <position position="30"/>
    </location>
    <ligand>
        <name>Zn(2+)</name>
        <dbReference type="ChEBI" id="CHEBI:29105"/>
        <label>1</label>
    </ligand>
</feature>
<protein>
    <recommendedName>
        <fullName evidence="8">DNA-directed RNA polymerase subunit</fullName>
    </recommendedName>
</protein>
<dbReference type="PIRSF" id="PIRSF005586">
    <property type="entry name" value="RNApol_RpoM"/>
    <property type="match status" value="1"/>
</dbReference>
<feature type="domain" description="TFIIS-type" evidence="11">
    <location>
        <begin position="94"/>
        <end position="134"/>
    </location>
</feature>
<dbReference type="Gene3D" id="2.20.25.10">
    <property type="match status" value="1"/>
</dbReference>